<proteinExistence type="predicted"/>
<evidence type="ECO:0000259" key="2">
    <source>
        <dbReference type="Pfam" id="PF17990"/>
    </source>
</evidence>
<dbReference type="RefSeq" id="WP_236458362.1">
    <property type="nucleotide sequence ID" value="NZ_CBCSGE010000009.1"/>
</dbReference>
<dbReference type="Proteomes" id="UP001589607">
    <property type="component" value="Unassembled WGS sequence"/>
</dbReference>
<dbReference type="Pfam" id="PF18417">
    <property type="entry name" value="LodA_C"/>
    <property type="match status" value="1"/>
</dbReference>
<organism evidence="4 5">
    <name type="scientific">Flavobacterium jumunjinense</name>
    <dbReference type="NCBI Taxonomy" id="998845"/>
    <lineage>
        <taxon>Bacteria</taxon>
        <taxon>Pseudomonadati</taxon>
        <taxon>Bacteroidota</taxon>
        <taxon>Flavobacteriia</taxon>
        <taxon>Flavobacteriales</taxon>
        <taxon>Flavobacteriaceae</taxon>
        <taxon>Flavobacterium</taxon>
    </lineage>
</organism>
<dbReference type="Pfam" id="PF17990">
    <property type="entry name" value="LodA_N"/>
    <property type="match status" value="1"/>
</dbReference>
<evidence type="ECO:0000259" key="3">
    <source>
        <dbReference type="Pfam" id="PF18417"/>
    </source>
</evidence>
<keyword evidence="5" id="KW-1185">Reference proteome</keyword>
<reference evidence="4 5" key="1">
    <citation type="submission" date="2024-09" db="EMBL/GenBank/DDBJ databases">
        <authorList>
            <person name="Sun Q."/>
            <person name="Mori K."/>
        </authorList>
    </citation>
    <scope>NUCLEOTIDE SEQUENCE [LARGE SCALE GENOMIC DNA]</scope>
    <source>
        <strain evidence="4 5">CECT 7955</strain>
    </source>
</reference>
<comment type="caution">
    <text evidence="4">The sequence shown here is derived from an EMBL/GenBank/DDBJ whole genome shotgun (WGS) entry which is preliminary data.</text>
</comment>
<evidence type="ECO:0000313" key="5">
    <source>
        <dbReference type="Proteomes" id="UP001589607"/>
    </source>
</evidence>
<dbReference type="InterPro" id="IPR033798">
    <property type="entry name" value="LodA-like"/>
</dbReference>
<dbReference type="EMBL" id="JBHMEY010000014">
    <property type="protein sequence ID" value="MFB9096146.1"/>
    <property type="molecule type" value="Genomic_DNA"/>
</dbReference>
<dbReference type="InterPro" id="IPR041173">
    <property type="entry name" value="LodA_C"/>
</dbReference>
<feature type="domain" description="L-lysine epsilon oxidase C-terminal" evidence="3">
    <location>
        <begin position="353"/>
        <end position="491"/>
    </location>
</feature>
<feature type="domain" description="L-Lysine epsilon oxidase N-terminal" evidence="2">
    <location>
        <begin position="13"/>
        <end position="224"/>
    </location>
</feature>
<protein>
    <submittedName>
        <fullName evidence="4">LodA/GoxA family CTQ-dependent oxidase</fullName>
    </submittedName>
</protein>
<name>A0ABV5GL98_9FLAO</name>
<accession>A0ABV5GL98</accession>
<dbReference type="CDD" id="cd14731">
    <property type="entry name" value="LodA_like_1"/>
    <property type="match status" value="1"/>
</dbReference>
<evidence type="ECO:0000313" key="4">
    <source>
        <dbReference type="EMBL" id="MFB9096146.1"/>
    </source>
</evidence>
<sequence>MGTDKTIQSVAIYPAVGIARIGNSSEYYFASDLPNAIEKPDGGFKDNEGKVKKQVARFRIYGFNAEGEVVREITAAEAKIGWRVHVANVKSAWYEFNNALDLEGYAIPSTFRNGNVKGDDREQLVINPGIKKIEGRSEKGKPEYELTGGKFYGKNVPLGKIETDEEGRLLFFGGDGDSASYDNKPATTFANNVGWHDDTSDGVIRASVVIDGKIFEAEPAMVAVTPPNFGPGLFGVVTMYDVVLNLFIEEFNYPDPTIINGVNFWEHIYPVLERMTNTQWVNQGFFMLFGKNSPSDFTNPELLNKLSDPSEEAKSERERIFNWLRDPNSTIAEPKKIPPFYGDGFGDYTNIALDDLPITKTQYKWFEKWAKGDFNNNKIEEITSFNELTADQQIKALNSAPFEECLGGPFHPGIELTWPMRNAKMWKEPFRLNVLPENEMPNLDYGSLLSPAIALADDGPLSASGPGSLTRWLGVPWQTDEASCLSGYDTTTYLPLPSFWAARVPNQILSEDSYTRMSDKKMNIGQRLKHFDYRQDWLREFGTQYLPKINKMISEWHDLGIIAETEHVNQDTEFLPDRVWKETRMAYTSIDPTMEQVRYAERVEQERLLKSAHSDSNRRTKKRPFYGRNER</sequence>
<feature type="region of interest" description="Disordered" evidence="1">
    <location>
        <begin position="609"/>
        <end position="631"/>
    </location>
</feature>
<gene>
    <name evidence="4" type="ORF">ACFFVF_06440</name>
</gene>
<evidence type="ECO:0000256" key="1">
    <source>
        <dbReference type="SAM" id="MobiDB-lite"/>
    </source>
</evidence>
<dbReference type="InterPro" id="IPR041168">
    <property type="entry name" value="LodA_N"/>
</dbReference>
<feature type="compositionally biased region" description="Basic and acidic residues" evidence="1">
    <location>
        <begin position="609"/>
        <end position="618"/>
    </location>
</feature>